<feature type="compositionally biased region" description="Basic and acidic residues" evidence="1">
    <location>
        <begin position="1"/>
        <end position="15"/>
    </location>
</feature>
<dbReference type="Proteomes" id="UP000076761">
    <property type="component" value="Unassembled WGS sequence"/>
</dbReference>
<feature type="region of interest" description="Disordered" evidence="1">
    <location>
        <begin position="1"/>
        <end position="58"/>
    </location>
</feature>
<proteinExistence type="predicted"/>
<organism evidence="2 3">
    <name type="scientific">Neolentinus lepideus HHB14362 ss-1</name>
    <dbReference type="NCBI Taxonomy" id="1314782"/>
    <lineage>
        <taxon>Eukaryota</taxon>
        <taxon>Fungi</taxon>
        <taxon>Dikarya</taxon>
        <taxon>Basidiomycota</taxon>
        <taxon>Agaricomycotina</taxon>
        <taxon>Agaricomycetes</taxon>
        <taxon>Gloeophyllales</taxon>
        <taxon>Gloeophyllaceae</taxon>
        <taxon>Neolentinus</taxon>
    </lineage>
</organism>
<feature type="compositionally biased region" description="Polar residues" evidence="1">
    <location>
        <begin position="26"/>
        <end position="58"/>
    </location>
</feature>
<evidence type="ECO:0000313" key="2">
    <source>
        <dbReference type="EMBL" id="KZT18458.1"/>
    </source>
</evidence>
<accession>A0A165MKP7</accession>
<evidence type="ECO:0000256" key="1">
    <source>
        <dbReference type="SAM" id="MobiDB-lite"/>
    </source>
</evidence>
<name>A0A165MKP7_9AGAM</name>
<dbReference type="EMBL" id="KV425681">
    <property type="protein sequence ID" value="KZT18458.1"/>
    <property type="molecule type" value="Genomic_DNA"/>
</dbReference>
<sequence>MKVPRSEKLVEDRETSYCCRPKSPTAPLQSSSCGVRQRSDSGCPSTVSRSWSSACPRG</sequence>
<gene>
    <name evidence="2" type="ORF">NEOLEDRAFT_1143390</name>
</gene>
<dbReference type="AlphaFoldDB" id="A0A165MKP7"/>
<evidence type="ECO:0000313" key="3">
    <source>
        <dbReference type="Proteomes" id="UP000076761"/>
    </source>
</evidence>
<keyword evidence="3" id="KW-1185">Reference proteome</keyword>
<reference evidence="2 3" key="1">
    <citation type="journal article" date="2016" name="Mol. Biol. Evol.">
        <title>Comparative Genomics of Early-Diverging Mushroom-Forming Fungi Provides Insights into the Origins of Lignocellulose Decay Capabilities.</title>
        <authorList>
            <person name="Nagy L.G."/>
            <person name="Riley R."/>
            <person name="Tritt A."/>
            <person name="Adam C."/>
            <person name="Daum C."/>
            <person name="Floudas D."/>
            <person name="Sun H."/>
            <person name="Yadav J.S."/>
            <person name="Pangilinan J."/>
            <person name="Larsson K.H."/>
            <person name="Matsuura K."/>
            <person name="Barry K."/>
            <person name="Labutti K."/>
            <person name="Kuo R."/>
            <person name="Ohm R.A."/>
            <person name="Bhattacharya S.S."/>
            <person name="Shirouzu T."/>
            <person name="Yoshinaga Y."/>
            <person name="Martin F.M."/>
            <person name="Grigoriev I.V."/>
            <person name="Hibbett D.S."/>
        </authorList>
    </citation>
    <scope>NUCLEOTIDE SEQUENCE [LARGE SCALE GENOMIC DNA]</scope>
    <source>
        <strain evidence="2 3">HHB14362 ss-1</strain>
    </source>
</reference>
<protein>
    <submittedName>
        <fullName evidence="2">Uncharacterized protein</fullName>
    </submittedName>
</protein>
<dbReference type="InParanoid" id="A0A165MKP7"/>